<feature type="compositionally biased region" description="Low complexity" evidence="1">
    <location>
        <begin position="133"/>
        <end position="144"/>
    </location>
</feature>
<feature type="compositionally biased region" description="Pro residues" evidence="1">
    <location>
        <begin position="97"/>
        <end position="106"/>
    </location>
</feature>
<feature type="region of interest" description="Disordered" evidence="1">
    <location>
        <begin position="1"/>
        <end position="48"/>
    </location>
</feature>
<dbReference type="EMBL" id="KN817555">
    <property type="protein sequence ID" value="KJA21818.1"/>
    <property type="molecule type" value="Genomic_DNA"/>
</dbReference>
<organism evidence="2 3">
    <name type="scientific">Hypholoma sublateritium (strain FD-334 SS-4)</name>
    <dbReference type="NCBI Taxonomy" id="945553"/>
    <lineage>
        <taxon>Eukaryota</taxon>
        <taxon>Fungi</taxon>
        <taxon>Dikarya</taxon>
        <taxon>Basidiomycota</taxon>
        <taxon>Agaricomycotina</taxon>
        <taxon>Agaricomycetes</taxon>
        <taxon>Agaricomycetidae</taxon>
        <taxon>Agaricales</taxon>
        <taxon>Agaricineae</taxon>
        <taxon>Strophariaceae</taxon>
        <taxon>Hypholoma</taxon>
    </lineage>
</organism>
<feature type="compositionally biased region" description="Polar residues" evidence="1">
    <location>
        <begin position="1"/>
        <end position="15"/>
    </location>
</feature>
<feature type="compositionally biased region" description="Polar residues" evidence="1">
    <location>
        <begin position="152"/>
        <end position="165"/>
    </location>
</feature>
<feature type="region of interest" description="Disordered" evidence="1">
    <location>
        <begin position="124"/>
        <end position="195"/>
    </location>
</feature>
<proteinExistence type="predicted"/>
<feature type="region of interest" description="Disordered" evidence="1">
    <location>
        <begin position="263"/>
        <end position="318"/>
    </location>
</feature>
<dbReference type="AlphaFoldDB" id="A0A0D2ME31"/>
<evidence type="ECO:0000313" key="2">
    <source>
        <dbReference type="EMBL" id="KJA21818.1"/>
    </source>
</evidence>
<sequence>MDASTASLGTPTGGPTPSIRVFPASPSPRPSTLGGASGSLSPLSMSAIGDDFGALAPLMYGPRLTVPHNEDITRTREAVFAQIRRRRSGGLRTGALPTPPLPPRPPARSLSDESITTVGELYDNELPAPRAPSPASSSAPSSAPSDDDDEGGTTTPYYSPLSNSAGLPASPPDVPRTDPRPPSAAASLEDPSGTEAATPALQILRTPAALRHARSVSRLVERLPIHLVQLLGRTLGDPPVLDGGAGTGVLEFFERVFPYRGERTASAPPGSSAVQSSGTAATGDLGPGVEMMPPVLGPGTLDDTSAGYQESVSAGHAQ</sequence>
<feature type="compositionally biased region" description="Polar residues" evidence="1">
    <location>
        <begin position="302"/>
        <end position="312"/>
    </location>
</feature>
<keyword evidence="3" id="KW-1185">Reference proteome</keyword>
<dbReference type="Proteomes" id="UP000054270">
    <property type="component" value="Unassembled WGS sequence"/>
</dbReference>
<name>A0A0D2ME31_HYPSF</name>
<protein>
    <submittedName>
        <fullName evidence="2">Uncharacterized protein</fullName>
    </submittedName>
</protein>
<evidence type="ECO:0000256" key="1">
    <source>
        <dbReference type="SAM" id="MobiDB-lite"/>
    </source>
</evidence>
<gene>
    <name evidence="2" type="ORF">HYPSUDRAFT_683448</name>
</gene>
<accession>A0A0D2ME31</accession>
<feature type="compositionally biased region" description="Low complexity" evidence="1">
    <location>
        <begin position="31"/>
        <end position="46"/>
    </location>
</feature>
<evidence type="ECO:0000313" key="3">
    <source>
        <dbReference type="Proteomes" id="UP000054270"/>
    </source>
</evidence>
<reference evidence="3" key="1">
    <citation type="submission" date="2014-04" db="EMBL/GenBank/DDBJ databases">
        <title>Evolutionary Origins and Diversification of the Mycorrhizal Mutualists.</title>
        <authorList>
            <consortium name="DOE Joint Genome Institute"/>
            <consortium name="Mycorrhizal Genomics Consortium"/>
            <person name="Kohler A."/>
            <person name="Kuo A."/>
            <person name="Nagy L.G."/>
            <person name="Floudas D."/>
            <person name="Copeland A."/>
            <person name="Barry K.W."/>
            <person name="Cichocki N."/>
            <person name="Veneault-Fourrey C."/>
            <person name="LaButti K."/>
            <person name="Lindquist E.A."/>
            <person name="Lipzen A."/>
            <person name="Lundell T."/>
            <person name="Morin E."/>
            <person name="Murat C."/>
            <person name="Riley R."/>
            <person name="Ohm R."/>
            <person name="Sun H."/>
            <person name="Tunlid A."/>
            <person name="Henrissat B."/>
            <person name="Grigoriev I.V."/>
            <person name="Hibbett D.S."/>
            <person name="Martin F."/>
        </authorList>
    </citation>
    <scope>NUCLEOTIDE SEQUENCE [LARGE SCALE GENOMIC DNA]</scope>
    <source>
        <strain evidence="3">FD-334 SS-4</strain>
    </source>
</reference>
<feature type="region of interest" description="Disordered" evidence="1">
    <location>
        <begin position="79"/>
        <end position="112"/>
    </location>
</feature>